<evidence type="ECO:0000259" key="1">
    <source>
        <dbReference type="Pfam" id="PF13439"/>
    </source>
</evidence>
<gene>
    <name evidence="2" type="ORF">ADM99_08915</name>
</gene>
<dbReference type="Pfam" id="PF13439">
    <property type="entry name" value="Glyco_transf_4"/>
    <property type="match status" value="1"/>
</dbReference>
<dbReference type="PATRIC" id="fig|229920.5.peg.1691"/>
<evidence type="ECO:0000313" key="2">
    <source>
        <dbReference type="EMBL" id="KPL71596.1"/>
    </source>
</evidence>
<dbReference type="Gene3D" id="3.40.50.2000">
    <property type="entry name" value="Glycogen Phosphorylase B"/>
    <property type="match status" value="2"/>
</dbReference>
<dbReference type="SUPFAM" id="SSF53756">
    <property type="entry name" value="UDP-Glycosyltransferase/glycogen phosphorylase"/>
    <property type="match status" value="1"/>
</dbReference>
<organism evidence="2 3">
    <name type="scientific">Leptolinea tardivitalis</name>
    <dbReference type="NCBI Taxonomy" id="229920"/>
    <lineage>
        <taxon>Bacteria</taxon>
        <taxon>Bacillati</taxon>
        <taxon>Chloroflexota</taxon>
        <taxon>Anaerolineae</taxon>
        <taxon>Anaerolineales</taxon>
        <taxon>Anaerolineaceae</taxon>
        <taxon>Leptolinea</taxon>
    </lineage>
</organism>
<dbReference type="Proteomes" id="UP000050430">
    <property type="component" value="Unassembled WGS sequence"/>
</dbReference>
<accession>A0A0P6WYE3</accession>
<keyword evidence="3" id="KW-1185">Reference proteome</keyword>
<dbReference type="AlphaFoldDB" id="A0A0P6WYE3"/>
<protein>
    <recommendedName>
        <fullName evidence="1">Glycosyltransferase subfamily 4-like N-terminal domain-containing protein</fullName>
    </recommendedName>
</protein>
<dbReference type="STRING" id="229920.ADM99_08915"/>
<sequence>MRIAYVSLHWPRTKNSGVGRKIIDQMAAWRQHGHTVQFFSHHNDVNDIEALVDGTNIIYQAPKGIVGRPILEINRCLAASRLVNALREYSPDLIYLRWSMYVFPSHRMFQIAPVVVEINTNDVTQHKMLGPVLSTYNRLTRGIYYSKASGLVFVSGELIKSNEFTSFSSPKKVIPNAINLSENLPLEAPKNERPRLGFIGTPDIPWQGVDKLVRLAELCPELDVDVIGFDSLEGWTKLPPNLYLHGYLSKKEAREILAGVDVGMGTLALHRKAMNEASALKIREYLAYGIPIILPYEETSLVGVNLDTILRIPNTEDNIETSWESIRDFAFSMRGKRVKPEQIAPFVGSEFIESERLNFFIKCIDGYNKSNEK</sequence>
<reference evidence="2 3" key="1">
    <citation type="submission" date="2015-07" db="EMBL/GenBank/DDBJ databases">
        <title>Genome sequence of Leptolinea tardivitalis DSM 16556.</title>
        <authorList>
            <person name="Hemp J."/>
            <person name="Ward L.M."/>
            <person name="Pace L.A."/>
            <person name="Fischer W.W."/>
        </authorList>
    </citation>
    <scope>NUCLEOTIDE SEQUENCE [LARGE SCALE GENOMIC DNA]</scope>
    <source>
        <strain evidence="2 3">YMTK-2</strain>
    </source>
</reference>
<evidence type="ECO:0000313" key="3">
    <source>
        <dbReference type="Proteomes" id="UP000050430"/>
    </source>
</evidence>
<name>A0A0P6WYE3_9CHLR</name>
<dbReference type="InterPro" id="IPR028098">
    <property type="entry name" value="Glyco_trans_4-like_N"/>
</dbReference>
<dbReference type="EMBL" id="LGCK01000010">
    <property type="protein sequence ID" value="KPL71596.1"/>
    <property type="molecule type" value="Genomic_DNA"/>
</dbReference>
<proteinExistence type="predicted"/>
<comment type="caution">
    <text evidence="2">The sequence shown here is derived from an EMBL/GenBank/DDBJ whole genome shotgun (WGS) entry which is preliminary data.</text>
</comment>
<feature type="domain" description="Glycosyltransferase subfamily 4-like N-terminal" evidence="1">
    <location>
        <begin position="16"/>
        <end position="181"/>
    </location>
</feature>